<evidence type="ECO:0000313" key="2">
    <source>
        <dbReference type="EMBL" id="EAX88886.1"/>
    </source>
</evidence>
<protein>
    <submittedName>
        <fullName evidence="2">Uncharacterized protein</fullName>
    </submittedName>
</protein>
<gene>
    <name evidence="2" type="ORF">TVAG_153480</name>
</gene>
<dbReference type="KEGG" id="tva:4746550"/>
<dbReference type="Proteomes" id="UP000001542">
    <property type="component" value="Unassembled WGS sequence"/>
</dbReference>
<organism evidence="2 3">
    <name type="scientific">Trichomonas vaginalis (strain ATCC PRA-98 / G3)</name>
    <dbReference type="NCBI Taxonomy" id="412133"/>
    <lineage>
        <taxon>Eukaryota</taxon>
        <taxon>Metamonada</taxon>
        <taxon>Parabasalia</taxon>
        <taxon>Trichomonadida</taxon>
        <taxon>Trichomonadidae</taxon>
        <taxon>Trichomonas</taxon>
    </lineage>
</organism>
<reference evidence="2" key="1">
    <citation type="submission" date="2006-10" db="EMBL/GenBank/DDBJ databases">
        <authorList>
            <person name="Amadeo P."/>
            <person name="Zhao Q."/>
            <person name="Wortman J."/>
            <person name="Fraser-Liggett C."/>
            <person name="Carlton J."/>
        </authorList>
    </citation>
    <scope>NUCLEOTIDE SEQUENCE</scope>
    <source>
        <strain evidence="2">G3</strain>
    </source>
</reference>
<dbReference type="AlphaFoldDB" id="A2G1T5"/>
<feature type="compositionally biased region" description="Low complexity" evidence="1">
    <location>
        <begin position="158"/>
        <end position="180"/>
    </location>
</feature>
<feature type="region of interest" description="Disordered" evidence="1">
    <location>
        <begin position="150"/>
        <end position="225"/>
    </location>
</feature>
<evidence type="ECO:0000313" key="3">
    <source>
        <dbReference type="Proteomes" id="UP000001542"/>
    </source>
</evidence>
<accession>A2G1T5</accession>
<reference evidence="2" key="2">
    <citation type="journal article" date="2007" name="Science">
        <title>Draft genome sequence of the sexually transmitted pathogen Trichomonas vaginalis.</title>
        <authorList>
            <person name="Carlton J.M."/>
            <person name="Hirt R.P."/>
            <person name="Silva J.C."/>
            <person name="Delcher A.L."/>
            <person name="Schatz M."/>
            <person name="Zhao Q."/>
            <person name="Wortman J.R."/>
            <person name="Bidwell S.L."/>
            <person name="Alsmark U.C.M."/>
            <person name="Besteiro S."/>
            <person name="Sicheritz-Ponten T."/>
            <person name="Noel C.J."/>
            <person name="Dacks J.B."/>
            <person name="Foster P.G."/>
            <person name="Simillion C."/>
            <person name="Van de Peer Y."/>
            <person name="Miranda-Saavedra D."/>
            <person name="Barton G.J."/>
            <person name="Westrop G.D."/>
            <person name="Mueller S."/>
            <person name="Dessi D."/>
            <person name="Fiori P.L."/>
            <person name="Ren Q."/>
            <person name="Paulsen I."/>
            <person name="Zhang H."/>
            <person name="Bastida-Corcuera F.D."/>
            <person name="Simoes-Barbosa A."/>
            <person name="Brown M.T."/>
            <person name="Hayes R.D."/>
            <person name="Mukherjee M."/>
            <person name="Okumura C.Y."/>
            <person name="Schneider R."/>
            <person name="Smith A.J."/>
            <person name="Vanacova S."/>
            <person name="Villalvazo M."/>
            <person name="Haas B.J."/>
            <person name="Pertea M."/>
            <person name="Feldblyum T.V."/>
            <person name="Utterback T.R."/>
            <person name="Shu C.L."/>
            <person name="Osoegawa K."/>
            <person name="de Jong P.J."/>
            <person name="Hrdy I."/>
            <person name="Horvathova L."/>
            <person name="Zubacova Z."/>
            <person name="Dolezal P."/>
            <person name="Malik S.B."/>
            <person name="Logsdon J.M. Jr."/>
            <person name="Henze K."/>
            <person name="Gupta A."/>
            <person name="Wang C.C."/>
            <person name="Dunne R.L."/>
            <person name="Upcroft J.A."/>
            <person name="Upcroft P."/>
            <person name="White O."/>
            <person name="Salzberg S.L."/>
            <person name="Tang P."/>
            <person name="Chiu C.-H."/>
            <person name="Lee Y.-S."/>
            <person name="Embley T.M."/>
            <person name="Coombs G.H."/>
            <person name="Mottram J.C."/>
            <person name="Tachezy J."/>
            <person name="Fraser-Liggett C.M."/>
            <person name="Johnson P.J."/>
        </authorList>
    </citation>
    <scope>NUCLEOTIDE SEQUENCE [LARGE SCALE GENOMIC DNA]</scope>
    <source>
        <strain evidence="2">G3</strain>
    </source>
</reference>
<dbReference type="VEuPathDB" id="TrichDB:TVAG_153480"/>
<evidence type="ECO:0000256" key="1">
    <source>
        <dbReference type="SAM" id="MobiDB-lite"/>
    </source>
</evidence>
<name>A2G1T5_TRIV3</name>
<keyword evidence="3" id="KW-1185">Reference proteome</keyword>
<sequence length="225" mass="24373">MLIQTQFMEDLRYEIRKFFRRPSTPKVAIQKSKSTVSLERQVSDDEETSTYVPTYKSNSFAPSTFTKVLRSPRTNNQKPSHYIPPSFMTEPSFVKNQRLAFSQSKSEQKSTKYAPAAEVNTAANQYWSKISPASKLRLIEEATIPTVLHATVKETEKSSGTAGTSDSGSSAAAAPAKPGGLSLGGGKMNFSLPSKPKNDDSSSTGNTLGGGLGAMPKIQLKLGKK</sequence>
<dbReference type="VEuPathDB" id="TrichDB:TVAGG3_0690610"/>
<dbReference type="EMBL" id="DS114255">
    <property type="protein sequence ID" value="EAX88886.1"/>
    <property type="molecule type" value="Genomic_DNA"/>
</dbReference>
<dbReference type="RefSeq" id="XP_001301816.1">
    <property type="nucleotide sequence ID" value="XM_001301815.1"/>
</dbReference>
<proteinExistence type="predicted"/>
<dbReference type="InParanoid" id="A2G1T5"/>